<comment type="caution">
    <text evidence="5">The sequence shown here is derived from an EMBL/GenBank/DDBJ whole genome shotgun (WGS) entry which is preliminary data.</text>
</comment>
<dbReference type="InterPro" id="IPR001647">
    <property type="entry name" value="HTH_TetR"/>
</dbReference>
<dbReference type="Pfam" id="PF00440">
    <property type="entry name" value="TetR_N"/>
    <property type="match status" value="1"/>
</dbReference>
<dbReference type="Gene3D" id="1.10.357.10">
    <property type="entry name" value="Tetracycline Repressor, domain 2"/>
    <property type="match status" value="1"/>
</dbReference>
<dbReference type="Proteomes" id="UP000215896">
    <property type="component" value="Unassembled WGS sequence"/>
</dbReference>
<dbReference type="GO" id="GO:0000976">
    <property type="term" value="F:transcription cis-regulatory region binding"/>
    <property type="evidence" value="ECO:0007669"/>
    <property type="project" value="TreeGrafter"/>
</dbReference>
<gene>
    <name evidence="5" type="ORF">CGZ94_20375</name>
</gene>
<dbReference type="OrthoDB" id="4726108at2"/>
<evidence type="ECO:0000313" key="5">
    <source>
        <dbReference type="EMBL" id="OYO08850.1"/>
    </source>
</evidence>
<evidence type="ECO:0000256" key="2">
    <source>
        <dbReference type="PROSITE-ProRule" id="PRU00335"/>
    </source>
</evidence>
<dbReference type="InterPro" id="IPR009057">
    <property type="entry name" value="Homeodomain-like_sf"/>
</dbReference>
<dbReference type="GO" id="GO:0003700">
    <property type="term" value="F:DNA-binding transcription factor activity"/>
    <property type="evidence" value="ECO:0007669"/>
    <property type="project" value="TreeGrafter"/>
</dbReference>
<name>A0A255FYT2_9ACTN</name>
<dbReference type="PRINTS" id="PR00455">
    <property type="entry name" value="HTHTETR"/>
</dbReference>
<evidence type="ECO:0000313" key="6">
    <source>
        <dbReference type="Proteomes" id="UP000215896"/>
    </source>
</evidence>
<dbReference type="RefSeq" id="WP_094407115.1">
    <property type="nucleotide sequence ID" value="NZ_NMVO01000018.1"/>
</dbReference>
<keyword evidence="1 2" id="KW-0238">DNA-binding</keyword>
<dbReference type="InterPro" id="IPR041467">
    <property type="entry name" value="Sco4008_C"/>
</dbReference>
<protein>
    <submittedName>
        <fullName evidence="5">TetR family transcriptional regulator</fullName>
    </submittedName>
</protein>
<evidence type="ECO:0000259" key="4">
    <source>
        <dbReference type="PROSITE" id="PS50977"/>
    </source>
</evidence>
<dbReference type="SUPFAM" id="SSF48498">
    <property type="entry name" value="Tetracyclin repressor-like, C-terminal domain"/>
    <property type="match status" value="1"/>
</dbReference>
<dbReference type="EMBL" id="NMVO01000018">
    <property type="protein sequence ID" value="OYO08850.1"/>
    <property type="molecule type" value="Genomic_DNA"/>
</dbReference>
<dbReference type="Pfam" id="PF17926">
    <property type="entry name" value="TetR_C_21"/>
    <property type="match status" value="1"/>
</dbReference>
<dbReference type="PANTHER" id="PTHR30055">
    <property type="entry name" value="HTH-TYPE TRANSCRIPTIONAL REGULATOR RUTR"/>
    <property type="match status" value="1"/>
</dbReference>
<reference evidence="5 6" key="1">
    <citation type="submission" date="2017-07" db="EMBL/GenBank/DDBJ databases">
        <title>Draft whole genome sequences of clinical Proprionibacteriaceae strains.</title>
        <authorList>
            <person name="Bernier A.-M."/>
            <person name="Bernard K."/>
            <person name="Domingo M.-C."/>
        </authorList>
    </citation>
    <scope>NUCLEOTIDE SEQUENCE [LARGE SCALE GENOMIC DNA]</scope>
    <source>
        <strain evidence="5 6">NML 030167</strain>
    </source>
</reference>
<feature type="region of interest" description="Disordered" evidence="3">
    <location>
        <begin position="1"/>
        <end position="20"/>
    </location>
</feature>
<feature type="DNA-binding region" description="H-T-H motif" evidence="2">
    <location>
        <begin position="43"/>
        <end position="62"/>
    </location>
</feature>
<evidence type="ECO:0000256" key="3">
    <source>
        <dbReference type="SAM" id="MobiDB-lite"/>
    </source>
</evidence>
<organism evidence="5 6">
    <name type="scientific">Enemella evansiae</name>
    <dbReference type="NCBI Taxonomy" id="2016499"/>
    <lineage>
        <taxon>Bacteria</taxon>
        <taxon>Bacillati</taxon>
        <taxon>Actinomycetota</taxon>
        <taxon>Actinomycetes</taxon>
        <taxon>Propionibacteriales</taxon>
        <taxon>Propionibacteriaceae</taxon>
        <taxon>Enemella</taxon>
    </lineage>
</organism>
<feature type="compositionally biased region" description="Basic and acidic residues" evidence="3">
    <location>
        <begin position="8"/>
        <end position="20"/>
    </location>
</feature>
<feature type="domain" description="HTH tetR-type" evidence="4">
    <location>
        <begin position="20"/>
        <end position="80"/>
    </location>
</feature>
<dbReference type="PROSITE" id="PS50977">
    <property type="entry name" value="HTH_TETR_2"/>
    <property type="match status" value="1"/>
</dbReference>
<sequence>MSSNPNGDEQRSRLRTRDPERAREAILKAALVEFGAHGFAGARTAAIAERAGLSTQLITHHFGGKQGVLDELRRKWKETGTTQTEPDQSFRDSVLAHMRAVSSNPDWSKLVLWHALEGTPGASERDDFTGRMGEIAARIAQRQESGELTERVEPEFIALLGYLLAFAPLSLPDHLRGLTGRSPLAPEYQEWAADQLTKLLAAPARRPDVE</sequence>
<proteinExistence type="predicted"/>
<dbReference type="InterPro" id="IPR050109">
    <property type="entry name" value="HTH-type_TetR-like_transc_reg"/>
</dbReference>
<keyword evidence="6" id="KW-1185">Reference proteome</keyword>
<dbReference type="PANTHER" id="PTHR30055:SF146">
    <property type="entry name" value="HTH-TYPE TRANSCRIPTIONAL DUAL REGULATOR CECR"/>
    <property type="match status" value="1"/>
</dbReference>
<evidence type="ECO:0000256" key="1">
    <source>
        <dbReference type="ARBA" id="ARBA00023125"/>
    </source>
</evidence>
<dbReference type="AlphaFoldDB" id="A0A255FYT2"/>
<dbReference type="SUPFAM" id="SSF46689">
    <property type="entry name" value="Homeodomain-like"/>
    <property type="match status" value="1"/>
</dbReference>
<dbReference type="InterPro" id="IPR036271">
    <property type="entry name" value="Tet_transcr_reg_TetR-rel_C_sf"/>
</dbReference>
<accession>A0A255FYT2</accession>